<dbReference type="OrthoDB" id="6287162at2"/>
<comment type="caution">
    <text evidence="2">The sequence shown here is derived from an EMBL/GenBank/DDBJ whole genome shotgun (WGS) entry which is preliminary data.</text>
</comment>
<sequence>MGQFIVSRRDASPPLRPVPTDPLASHGFGAPARLATADHDILVHGKLNGLPPVVVHAPDGSGFAVQTGTFYYRGQAGAAGLAALLADFDGTTFPWADCIGHYAVLLYRGGRLYLANDALGAYKVYHDAGGRVYASAFTAVQQRLPRVTPDPQGVYEYAWNGAGYGDKTFCAEIRMLRRGQLLALDAPPRVLAEAALTLAEGPADFEDTAQRCAARLRAVFAVYAGAGGRFRTALSGGYDSRLLLALLLDAGLDPQLFVYGDAADDDVVIAKTVAAGEGLAIDHIDKRSRGVAAEDWPAAVAHGHACFDGWKNDGLFDNGADAHDRLARATDDTIVLNGSVGEIFRNFFYLPQRRYALRELVWSFYSRYAPAACTGAFDVRAFEDAMIADMQAAIGVTGPRVTRAELEALYPLYRGRYWTARDVGLNQRFGRMLFPFMEAGVIAGMPGVPVAYKNYGRLEARIIEIIRPSLARHTTSYGFAPATPAPFAYRLKMATTLWRPTWLRRYSYRLQYAHRRGERPAYLRDERLRQVMDPTLPVMRAFFRPEHVHDADAYNRIATMDYLFQTHGG</sequence>
<organism evidence="2 3">
    <name type="scientific">Plasticicumulans lactativorans</name>
    <dbReference type="NCBI Taxonomy" id="1133106"/>
    <lineage>
        <taxon>Bacteria</taxon>
        <taxon>Pseudomonadati</taxon>
        <taxon>Pseudomonadota</taxon>
        <taxon>Gammaproteobacteria</taxon>
        <taxon>Candidatus Competibacteraceae</taxon>
        <taxon>Plasticicumulans</taxon>
    </lineage>
</organism>
<proteinExistence type="predicted"/>
<dbReference type="RefSeq" id="WP_132543752.1">
    <property type="nucleotide sequence ID" value="NZ_SLWY01000015.1"/>
</dbReference>
<evidence type="ECO:0000256" key="1">
    <source>
        <dbReference type="SAM" id="MobiDB-lite"/>
    </source>
</evidence>
<dbReference type="InterPro" id="IPR014729">
    <property type="entry name" value="Rossmann-like_a/b/a_fold"/>
</dbReference>
<evidence type="ECO:0000313" key="2">
    <source>
        <dbReference type="EMBL" id="TCO80236.1"/>
    </source>
</evidence>
<protein>
    <submittedName>
        <fullName evidence="2">Asparagine synthase (Glutamine-hydrolysing)</fullName>
    </submittedName>
</protein>
<name>A0A4R2L855_9GAMM</name>
<keyword evidence="3" id="KW-1185">Reference proteome</keyword>
<dbReference type="SUPFAM" id="SSF52402">
    <property type="entry name" value="Adenine nucleotide alpha hydrolases-like"/>
    <property type="match status" value="1"/>
</dbReference>
<dbReference type="AlphaFoldDB" id="A0A4R2L855"/>
<feature type="region of interest" description="Disordered" evidence="1">
    <location>
        <begin position="1"/>
        <end position="22"/>
    </location>
</feature>
<reference evidence="2 3" key="1">
    <citation type="submission" date="2019-03" db="EMBL/GenBank/DDBJ databases">
        <title>Genomic Encyclopedia of Type Strains, Phase IV (KMG-IV): sequencing the most valuable type-strain genomes for metagenomic binning, comparative biology and taxonomic classification.</title>
        <authorList>
            <person name="Goeker M."/>
        </authorList>
    </citation>
    <scope>NUCLEOTIDE SEQUENCE [LARGE SCALE GENOMIC DNA]</scope>
    <source>
        <strain evidence="2 3">DSM 25287</strain>
    </source>
</reference>
<gene>
    <name evidence="2" type="ORF">EV699_11512</name>
</gene>
<dbReference type="EMBL" id="SLWY01000015">
    <property type="protein sequence ID" value="TCO80236.1"/>
    <property type="molecule type" value="Genomic_DNA"/>
</dbReference>
<dbReference type="Proteomes" id="UP000295765">
    <property type="component" value="Unassembled WGS sequence"/>
</dbReference>
<dbReference type="Gene3D" id="3.40.50.620">
    <property type="entry name" value="HUPs"/>
    <property type="match status" value="1"/>
</dbReference>
<evidence type="ECO:0000313" key="3">
    <source>
        <dbReference type="Proteomes" id="UP000295765"/>
    </source>
</evidence>
<accession>A0A4R2L855</accession>